<comment type="caution">
    <text evidence="6">The sequence shown here is derived from an EMBL/GenBank/DDBJ whole genome shotgun (WGS) entry which is preliminary data.</text>
</comment>
<dbReference type="PANTHER" id="PTHR34378">
    <property type="entry name" value="GLUTAMATE--CYSTEINE LIGASE, CHLOROPLASTIC"/>
    <property type="match status" value="1"/>
</dbReference>
<dbReference type="Gene3D" id="3.30.590.20">
    <property type="match status" value="1"/>
</dbReference>
<dbReference type="InParanoid" id="A0A540VI10"/>
<gene>
    <name evidence="6" type="ORF">FKZ61_07915</name>
</gene>
<keyword evidence="4" id="KW-0067">ATP-binding</keyword>
<evidence type="ECO:0000256" key="1">
    <source>
        <dbReference type="ARBA" id="ARBA00012220"/>
    </source>
</evidence>
<evidence type="ECO:0000256" key="2">
    <source>
        <dbReference type="ARBA" id="ARBA00022598"/>
    </source>
</evidence>
<protein>
    <recommendedName>
        <fullName evidence="1">glutamate--cysteine ligase</fullName>
        <ecNumber evidence="1">6.3.2.2</ecNumber>
    </recommendedName>
</protein>
<sequence>MHPSSSNHPAVAEAVAVLAERFMACFPATVSRPRTVGREAEYPVVTATGEAADVRRLWDYLLARGDLEPKYDDGTRNLIVALTGEDYSYALEVGVGTVEINTRPCPDLFTLQEILEAAVTRLVRAAARRSWMVLGYGIQPVSPPTLRLMSPKQRYQSLYRAMGAEWLWYTVTASDQIQIDIGRDEMVEMLNLGNLMAPVIIALCANSPVYEGRLSPFCSGREGRMAQIHASEHRHGMPARPYTSIVDYVDTVSQTTFLILRADNEVVPSSRLFTEYLLEHGPDFEAFLFHEHYIWNSARLRAAYGTIEIRPACQQPWREHMAAMALSLGLIEAAREILAYVQEALGEEYWEIMRNYHRQVIARGLAAPQPAPRFLYRIVAMAEEALRRRGFGEERLLLPIHNRLQRQLNPAQQARRIFQVDGLHGLLAHAAIRPALTRPASS</sequence>
<evidence type="ECO:0000313" key="7">
    <source>
        <dbReference type="Proteomes" id="UP000317371"/>
    </source>
</evidence>
<evidence type="ECO:0000256" key="4">
    <source>
        <dbReference type="ARBA" id="ARBA00022840"/>
    </source>
</evidence>
<evidence type="ECO:0000256" key="3">
    <source>
        <dbReference type="ARBA" id="ARBA00022741"/>
    </source>
</evidence>
<dbReference type="EC" id="6.3.2.2" evidence="1"/>
<name>A0A540VI10_9CHLR</name>
<dbReference type="Pfam" id="PF04107">
    <property type="entry name" value="GCS2"/>
    <property type="match status" value="1"/>
</dbReference>
<dbReference type="InterPro" id="IPR006336">
    <property type="entry name" value="GCS2"/>
</dbReference>
<dbReference type="RefSeq" id="WP_141609550.1">
    <property type="nucleotide sequence ID" value="NZ_VIGC02000008.1"/>
</dbReference>
<keyword evidence="3" id="KW-0547">Nucleotide-binding</keyword>
<evidence type="ECO:0000313" key="6">
    <source>
        <dbReference type="EMBL" id="TQE96405.1"/>
    </source>
</evidence>
<dbReference type="OrthoDB" id="150227at2"/>
<dbReference type="PANTHER" id="PTHR34378:SF1">
    <property type="entry name" value="GLUTAMATE--CYSTEINE LIGASE, CHLOROPLASTIC"/>
    <property type="match status" value="1"/>
</dbReference>
<dbReference type="AlphaFoldDB" id="A0A540VI10"/>
<comment type="catalytic activity">
    <reaction evidence="5">
        <text>L-cysteine + L-glutamate + ATP = gamma-L-glutamyl-L-cysteine + ADP + phosphate + H(+)</text>
        <dbReference type="Rhea" id="RHEA:13285"/>
        <dbReference type="ChEBI" id="CHEBI:15378"/>
        <dbReference type="ChEBI" id="CHEBI:29985"/>
        <dbReference type="ChEBI" id="CHEBI:30616"/>
        <dbReference type="ChEBI" id="CHEBI:35235"/>
        <dbReference type="ChEBI" id="CHEBI:43474"/>
        <dbReference type="ChEBI" id="CHEBI:58173"/>
        <dbReference type="ChEBI" id="CHEBI:456216"/>
        <dbReference type="EC" id="6.3.2.2"/>
    </reaction>
</comment>
<proteinExistence type="predicted"/>
<organism evidence="6 7">
    <name type="scientific">Litorilinea aerophila</name>
    <dbReference type="NCBI Taxonomy" id="1204385"/>
    <lineage>
        <taxon>Bacteria</taxon>
        <taxon>Bacillati</taxon>
        <taxon>Chloroflexota</taxon>
        <taxon>Caldilineae</taxon>
        <taxon>Caldilineales</taxon>
        <taxon>Caldilineaceae</taxon>
        <taxon>Litorilinea</taxon>
    </lineage>
</organism>
<keyword evidence="2" id="KW-0436">Ligase</keyword>
<dbReference type="GO" id="GO:0004357">
    <property type="term" value="F:glutamate-cysteine ligase activity"/>
    <property type="evidence" value="ECO:0007669"/>
    <property type="project" value="UniProtKB-EC"/>
</dbReference>
<dbReference type="SUPFAM" id="SSF55931">
    <property type="entry name" value="Glutamine synthetase/guanido kinase"/>
    <property type="match status" value="1"/>
</dbReference>
<reference evidence="6 7" key="1">
    <citation type="submission" date="2019-06" db="EMBL/GenBank/DDBJ databases">
        <title>Genome sequence of Litorilinea aerophila BAA-2444.</title>
        <authorList>
            <person name="Maclea K.S."/>
            <person name="Maurais E.G."/>
            <person name="Iannazzi L.C."/>
        </authorList>
    </citation>
    <scope>NUCLEOTIDE SEQUENCE [LARGE SCALE GENOMIC DNA]</scope>
    <source>
        <strain evidence="6 7">ATCC BAA-2444</strain>
    </source>
</reference>
<keyword evidence="7" id="KW-1185">Reference proteome</keyword>
<evidence type="ECO:0000256" key="5">
    <source>
        <dbReference type="ARBA" id="ARBA00048819"/>
    </source>
</evidence>
<dbReference type="Proteomes" id="UP000317371">
    <property type="component" value="Unassembled WGS sequence"/>
</dbReference>
<dbReference type="InterPro" id="IPR035434">
    <property type="entry name" value="GCL_bact_plant"/>
</dbReference>
<dbReference type="GO" id="GO:0005524">
    <property type="term" value="F:ATP binding"/>
    <property type="evidence" value="ECO:0007669"/>
    <property type="project" value="UniProtKB-KW"/>
</dbReference>
<dbReference type="GO" id="GO:0006750">
    <property type="term" value="P:glutathione biosynthetic process"/>
    <property type="evidence" value="ECO:0007669"/>
    <property type="project" value="InterPro"/>
</dbReference>
<accession>A0A540VI10</accession>
<dbReference type="EMBL" id="VIGC01000008">
    <property type="protein sequence ID" value="TQE96405.1"/>
    <property type="molecule type" value="Genomic_DNA"/>
</dbReference>
<dbReference type="InterPro" id="IPR014746">
    <property type="entry name" value="Gln_synth/guanido_kin_cat_dom"/>
</dbReference>